<name>A0A915D845_9BILA</name>
<dbReference type="InterPro" id="IPR011990">
    <property type="entry name" value="TPR-like_helical_dom_sf"/>
</dbReference>
<proteinExistence type="predicted"/>
<dbReference type="SUPFAM" id="SSF48452">
    <property type="entry name" value="TPR-like"/>
    <property type="match status" value="1"/>
</dbReference>
<sequence>MRKSYGNRKELKTQIVLPLSQLSMVYRGTHQLEKAVEVLREAREAMGQILEIEIGVSYLLIEAECYSGLQQKSLTFIMEPSIETLRQQLDLELRNAKEAVRRNQCPPTARPRRDRQQSIAEMEFKSLQLKMSKMQFGDYQIKKSLVTGQSHSSMTPLKELQPITLRDMKVPMVHTGKYLACRIISEAYILVATAFLIEDLNGEVEIVSLYNFQLNIGNSCSWLPPGTIMFIKEPYLKFGSIGRDLIIRVDSPSDVVFVDESDQQRLQWANALQWYNPQKLSVDQLRARGNQYYVEKNYEWALKYYKKALIIEPDSGVLHLNMAAAYIATDNYHAAFESAKLALEKGADKEKALMGLGRGAYGLRNWKLACQYFKQLIQNYPSNNEAKVEFKNTLARLHESETGQYDLVKLYNLSAKQQVRRLDVADYTGPVCIADVQGKGKGLVASRDVPRGTLLLVSKAFSVAYKDELPNADVFCLNLLTNKADRSSQALNIIRTMQTLKCNPEMAADLYALFAGNLSRDHRIPADKVIDAARIENICSFNCFGDRNDHDSAVEGEQTDELSSNTGLWILPSFINHSCIDPCYEQRNKLAERCHALKQLSFNNPQQALRQLEPLVKEMRRSYGSRKELKIQIILPLSQLSMVYKTTHQLEKAAEVLREAREAMSHILEIEIGVSHLLSEADCYAGLQQWSQVAKTVQRAMTNTKIRCGANKQLFYLMFPRQCDSSNSFLVFSLYKKYQIYLSIYLLSIA</sequence>
<protein>
    <submittedName>
        <fullName evidence="5">Uncharacterized protein</fullName>
    </submittedName>
</protein>
<evidence type="ECO:0000256" key="1">
    <source>
        <dbReference type="ARBA" id="ARBA00022737"/>
    </source>
</evidence>
<dbReference type="Gene3D" id="1.25.40.10">
    <property type="entry name" value="Tetratricopeptide repeat domain"/>
    <property type="match status" value="2"/>
</dbReference>
<dbReference type="WBParaSite" id="jg17018.1">
    <property type="protein sequence ID" value="jg17018.1"/>
    <property type="gene ID" value="jg17018"/>
</dbReference>
<dbReference type="Proteomes" id="UP000887574">
    <property type="component" value="Unplaced"/>
</dbReference>
<dbReference type="InterPro" id="IPR046341">
    <property type="entry name" value="SET_dom_sf"/>
</dbReference>
<dbReference type="InterPro" id="IPR053209">
    <property type="entry name" value="Gramillin-biosynth_MTr"/>
</dbReference>
<feature type="repeat" description="TPR" evidence="3">
    <location>
        <begin position="282"/>
        <end position="315"/>
    </location>
</feature>
<reference evidence="5" key="1">
    <citation type="submission" date="2022-11" db="UniProtKB">
        <authorList>
            <consortium name="WormBaseParasite"/>
        </authorList>
    </citation>
    <scope>IDENTIFICATION</scope>
</reference>
<dbReference type="InterPro" id="IPR019734">
    <property type="entry name" value="TPR_rpt"/>
</dbReference>
<dbReference type="PANTHER" id="PTHR47643:SF2">
    <property type="entry name" value="TPR DOMAIN PROTEIN (AFU_ORTHOLOGUE AFUA_5G12710)"/>
    <property type="match status" value="1"/>
</dbReference>
<dbReference type="SUPFAM" id="SSF82199">
    <property type="entry name" value="SET domain"/>
    <property type="match status" value="1"/>
</dbReference>
<dbReference type="InterPro" id="IPR013105">
    <property type="entry name" value="TPR_2"/>
</dbReference>
<dbReference type="Pfam" id="PF07719">
    <property type="entry name" value="TPR_2"/>
    <property type="match status" value="1"/>
</dbReference>
<dbReference type="AlphaFoldDB" id="A0A915D845"/>
<evidence type="ECO:0000313" key="5">
    <source>
        <dbReference type="WBParaSite" id="jg17018.1"/>
    </source>
</evidence>
<accession>A0A915D845</accession>
<dbReference type="PROSITE" id="PS50005">
    <property type="entry name" value="TPR"/>
    <property type="match status" value="1"/>
</dbReference>
<keyword evidence="4" id="KW-1185">Reference proteome</keyword>
<organism evidence="4 5">
    <name type="scientific">Ditylenchus dipsaci</name>
    <dbReference type="NCBI Taxonomy" id="166011"/>
    <lineage>
        <taxon>Eukaryota</taxon>
        <taxon>Metazoa</taxon>
        <taxon>Ecdysozoa</taxon>
        <taxon>Nematoda</taxon>
        <taxon>Chromadorea</taxon>
        <taxon>Rhabditida</taxon>
        <taxon>Tylenchina</taxon>
        <taxon>Tylenchomorpha</taxon>
        <taxon>Sphaerularioidea</taxon>
        <taxon>Anguinidae</taxon>
        <taxon>Anguininae</taxon>
        <taxon>Ditylenchus</taxon>
    </lineage>
</organism>
<keyword evidence="1" id="KW-0677">Repeat</keyword>
<evidence type="ECO:0000313" key="4">
    <source>
        <dbReference type="Proteomes" id="UP000887574"/>
    </source>
</evidence>
<evidence type="ECO:0000256" key="2">
    <source>
        <dbReference type="ARBA" id="ARBA00022803"/>
    </source>
</evidence>
<evidence type="ECO:0000256" key="3">
    <source>
        <dbReference type="PROSITE-ProRule" id="PRU00339"/>
    </source>
</evidence>
<dbReference type="SMART" id="SM00028">
    <property type="entry name" value="TPR"/>
    <property type="match status" value="4"/>
</dbReference>
<keyword evidence="2 3" id="KW-0802">TPR repeat</keyword>
<dbReference type="PANTHER" id="PTHR47643">
    <property type="entry name" value="TPR DOMAIN PROTEIN (AFU_ORTHOLOGUE AFUA_5G12710)"/>
    <property type="match status" value="1"/>
</dbReference>